<dbReference type="Proteomes" id="UP001472677">
    <property type="component" value="Unassembled WGS sequence"/>
</dbReference>
<organism evidence="1 2">
    <name type="scientific">Hibiscus sabdariffa</name>
    <name type="common">roselle</name>
    <dbReference type="NCBI Taxonomy" id="183260"/>
    <lineage>
        <taxon>Eukaryota</taxon>
        <taxon>Viridiplantae</taxon>
        <taxon>Streptophyta</taxon>
        <taxon>Embryophyta</taxon>
        <taxon>Tracheophyta</taxon>
        <taxon>Spermatophyta</taxon>
        <taxon>Magnoliopsida</taxon>
        <taxon>eudicotyledons</taxon>
        <taxon>Gunneridae</taxon>
        <taxon>Pentapetalae</taxon>
        <taxon>rosids</taxon>
        <taxon>malvids</taxon>
        <taxon>Malvales</taxon>
        <taxon>Malvaceae</taxon>
        <taxon>Malvoideae</taxon>
        <taxon>Hibiscus</taxon>
    </lineage>
</organism>
<evidence type="ECO:0000313" key="1">
    <source>
        <dbReference type="EMBL" id="KAK8518717.1"/>
    </source>
</evidence>
<evidence type="ECO:0000313" key="2">
    <source>
        <dbReference type="Proteomes" id="UP001472677"/>
    </source>
</evidence>
<comment type="caution">
    <text evidence="1">The sequence shown here is derived from an EMBL/GenBank/DDBJ whole genome shotgun (WGS) entry which is preliminary data.</text>
</comment>
<reference evidence="1 2" key="1">
    <citation type="journal article" date="2024" name="G3 (Bethesda)">
        <title>Genome assembly of Hibiscus sabdariffa L. provides insights into metabolisms of medicinal natural products.</title>
        <authorList>
            <person name="Kim T."/>
        </authorList>
    </citation>
    <scope>NUCLEOTIDE SEQUENCE [LARGE SCALE GENOMIC DNA]</scope>
    <source>
        <strain evidence="1">TK-2024</strain>
        <tissue evidence="1">Old leaves</tissue>
    </source>
</reference>
<accession>A0ABR2CGR9</accession>
<protein>
    <submittedName>
        <fullName evidence="1">Uncharacterized protein</fullName>
    </submittedName>
</protein>
<keyword evidence="2" id="KW-1185">Reference proteome</keyword>
<dbReference type="EMBL" id="JBBPBM010000052">
    <property type="protein sequence ID" value="KAK8518717.1"/>
    <property type="molecule type" value="Genomic_DNA"/>
</dbReference>
<name>A0ABR2CGR9_9ROSI</name>
<sequence>MDNTLIRSEKEAVINRGQARTYKNLGNEKRQPQVFEQHMSRLRENIKENRLQLKPGRRIVYEMALSTFIKKQYRQAWADDFGRKFKTDLSRIPVTAVGG</sequence>
<proteinExistence type="predicted"/>
<gene>
    <name evidence="1" type="ORF">V6N12_011963</name>
</gene>